<name>A0ABV3FPS4_9NOCA</name>
<proteinExistence type="predicted"/>
<evidence type="ECO:0000313" key="5">
    <source>
        <dbReference type="EMBL" id="MEV0707380.1"/>
    </source>
</evidence>
<dbReference type="Gene3D" id="3.30.60.230">
    <property type="entry name" value="Lsr2, dimerization domain"/>
    <property type="match status" value="1"/>
</dbReference>
<evidence type="ECO:0000259" key="3">
    <source>
        <dbReference type="Pfam" id="PF11774"/>
    </source>
</evidence>
<gene>
    <name evidence="5" type="ORF">AB0I48_07450</name>
</gene>
<evidence type="ECO:0000259" key="4">
    <source>
        <dbReference type="Pfam" id="PF23359"/>
    </source>
</evidence>
<dbReference type="InterPro" id="IPR024412">
    <property type="entry name" value="Lsr2_dim_dom"/>
</dbReference>
<evidence type="ECO:0000313" key="6">
    <source>
        <dbReference type="Proteomes" id="UP001551695"/>
    </source>
</evidence>
<feature type="compositionally biased region" description="Polar residues" evidence="2">
    <location>
        <begin position="72"/>
        <end position="85"/>
    </location>
</feature>
<keyword evidence="1" id="KW-0238">DNA-binding</keyword>
<evidence type="ECO:0000256" key="2">
    <source>
        <dbReference type="SAM" id="MobiDB-lite"/>
    </source>
</evidence>
<dbReference type="RefSeq" id="WP_357781150.1">
    <property type="nucleotide sequence ID" value="NZ_JBFAKC010000003.1"/>
</dbReference>
<feature type="region of interest" description="Disordered" evidence="2">
    <location>
        <begin position="61"/>
        <end position="92"/>
    </location>
</feature>
<feature type="domain" description="Lsr2 DNA-binding" evidence="4">
    <location>
        <begin position="79"/>
        <end position="114"/>
    </location>
</feature>
<dbReference type="Gene3D" id="4.10.320.10">
    <property type="entry name" value="E3-binding domain"/>
    <property type="match status" value="1"/>
</dbReference>
<dbReference type="Pfam" id="PF11774">
    <property type="entry name" value="Lsr2"/>
    <property type="match status" value="1"/>
</dbReference>
<comment type="caution">
    <text evidence="5">The sequence shown here is derived from an EMBL/GenBank/DDBJ whole genome shotgun (WGS) entry which is preliminary data.</text>
</comment>
<dbReference type="InterPro" id="IPR036625">
    <property type="entry name" value="E3-bd_dom_sf"/>
</dbReference>
<dbReference type="Pfam" id="PF23359">
    <property type="entry name" value="Lsr2_DNA-bd"/>
    <property type="match status" value="1"/>
</dbReference>
<feature type="compositionally biased region" description="Basic residues" evidence="2">
    <location>
        <begin position="62"/>
        <end position="71"/>
    </location>
</feature>
<dbReference type="InterPro" id="IPR042261">
    <property type="entry name" value="Lsr2-like_dimerization"/>
</dbReference>
<dbReference type="Proteomes" id="UP001551695">
    <property type="component" value="Unassembled WGS sequence"/>
</dbReference>
<sequence length="116" mass="12889">MKENAMARQVVVTLVDDYDGKSDAEETVSFTIDGAAYEIDLSVLNASTLRGIFERWTPNARRVGRAPRSKSSRVTPTVDRQQSATIREWARKNGRAVSSRGRISADIVQEFEKATA</sequence>
<protein>
    <submittedName>
        <fullName evidence="5">Lsr2 family protein</fullName>
    </submittedName>
</protein>
<accession>A0ABV3FPS4</accession>
<feature type="domain" description="Lsr2 dimerization" evidence="3">
    <location>
        <begin position="6"/>
        <end position="64"/>
    </location>
</feature>
<reference evidence="5 6" key="1">
    <citation type="submission" date="2024-06" db="EMBL/GenBank/DDBJ databases">
        <title>The Natural Products Discovery Center: Release of the First 8490 Sequenced Strains for Exploring Actinobacteria Biosynthetic Diversity.</title>
        <authorList>
            <person name="Kalkreuter E."/>
            <person name="Kautsar S.A."/>
            <person name="Yang D."/>
            <person name="Bader C.D."/>
            <person name="Teijaro C.N."/>
            <person name="Fluegel L."/>
            <person name="Davis C.M."/>
            <person name="Simpson J.R."/>
            <person name="Lauterbach L."/>
            <person name="Steele A.D."/>
            <person name="Gui C."/>
            <person name="Meng S."/>
            <person name="Li G."/>
            <person name="Viehrig K."/>
            <person name="Ye F."/>
            <person name="Su P."/>
            <person name="Kiefer A.F."/>
            <person name="Nichols A."/>
            <person name="Cepeda A.J."/>
            <person name="Yan W."/>
            <person name="Fan B."/>
            <person name="Jiang Y."/>
            <person name="Adhikari A."/>
            <person name="Zheng C.-J."/>
            <person name="Schuster L."/>
            <person name="Cowan T.M."/>
            <person name="Smanski M.J."/>
            <person name="Chevrette M.G."/>
            <person name="De Carvalho L.P.S."/>
            <person name="Shen B."/>
        </authorList>
    </citation>
    <scope>NUCLEOTIDE SEQUENCE [LARGE SCALE GENOMIC DNA]</scope>
    <source>
        <strain evidence="5 6">NPDC050403</strain>
    </source>
</reference>
<evidence type="ECO:0000256" key="1">
    <source>
        <dbReference type="ARBA" id="ARBA00023125"/>
    </source>
</evidence>
<dbReference type="EMBL" id="JBFAKC010000003">
    <property type="protein sequence ID" value="MEV0707380.1"/>
    <property type="molecule type" value="Genomic_DNA"/>
</dbReference>
<dbReference type="InterPro" id="IPR055370">
    <property type="entry name" value="Lsr2_DNA-bd"/>
</dbReference>
<keyword evidence="6" id="KW-1185">Reference proteome</keyword>
<organism evidence="5 6">
    <name type="scientific">Nocardia aurea</name>
    <dbReference type="NCBI Taxonomy" id="2144174"/>
    <lineage>
        <taxon>Bacteria</taxon>
        <taxon>Bacillati</taxon>
        <taxon>Actinomycetota</taxon>
        <taxon>Actinomycetes</taxon>
        <taxon>Mycobacteriales</taxon>
        <taxon>Nocardiaceae</taxon>
        <taxon>Nocardia</taxon>
    </lineage>
</organism>